<reference evidence="2" key="1">
    <citation type="submission" date="2015-01" db="EMBL/GenBank/DDBJ databases">
        <title>Comparative genome analysis of Bacillus coagulans HM-08, Clostridium butyricum HM-68, Bacillus subtilis HM-66 and Bacillus paralicheniformis BL-09.</title>
        <authorList>
            <person name="Zhang H."/>
        </authorList>
    </citation>
    <scope>NUCLEOTIDE SEQUENCE [LARGE SCALE GENOMIC DNA]</scope>
    <source>
        <strain evidence="2">HM-08</strain>
    </source>
</reference>
<organism evidence="1 2">
    <name type="scientific">Heyndrickxia coagulans</name>
    <name type="common">Weizmannia coagulans</name>
    <dbReference type="NCBI Taxonomy" id="1398"/>
    <lineage>
        <taxon>Bacteria</taxon>
        <taxon>Bacillati</taxon>
        <taxon>Bacillota</taxon>
        <taxon>Bacilli</taxon>
        <taxon>Bacillales</taxon>
        <taxon>Bacillaceae</taxon>
        <taxon>Heyndrickxia</taxon>
    </lineage>
</organism>
<evidence type="ECO:0000313" key="2">
    <source>
        <dbReference type="Proteomes" id="UP000032024"/>
    </source>
</evidence>
<keyword evidence="2" id="KW-1185">Reference proteome</keyword>
<proteinExistence type="predicted"/>
<accession>A0AAN0WAH0</accession>
<dbReference type="AlphaFoldDB" id="A0AAN0WAH0"/>
<evidence type="ECO:0000313" key="1">
    <source>
        <dbReference type="EMBL" id="AJO21059.1"/>
    </source>
</evidence>
<sequence length="49" mass="5648">MLFLWFGRFLAESLGTFLSQEIWLEFVPLLIADASLRSLLNEILTAFLT</sequence>
<dbReference type="EMBL" id="CP010525">
    <property type="protein sequence ID" value="AJO21059.1"/>
    <property type="molecule type" value="Genomic_DNA"/>
</dbReference>
<gene>
    <name evidence="1" type="ORF">SB48_HM08orf00401</name>
</gene>
<name>A0AAN0WAH0_HEYCO</name>
<protein>
    <submittedName>
        <fullName evidence="1">Uncharacterized protein</fullName>
    </submittedName>
</protein>
<dbReference type="Proteomes" id="UP000032024">
    <property type="component" value="Chromosome"/>
</dbReference>